<dbReference type="eggNOG" id="KOG1700">
    <property type="taxonomic scope" value="Eukaryota"/>
</dbReference>
<evidence type="ECO:0000256" key="4">
    <source>
        <dbReference type="PROSITE-ProRule" id="PRU00125"/>
    </source>
</evidence>
<dbReference type="PROSITE" id="PS50023">
    <property type="entry name" value="LIM_DOMAIN_2"/>
    <property type="match status" value="1"/>
</dbReference>
<keyword evidence="1 4" id="KW-0479">Metal-binding</keyword>
<dbReference type="SUPFAM" id="SSF57716">
    <property type="entry name" value="Glucocorticoid receptor-like (DNA-binding domain)"/>
    <property type="match status" value="2"/>
</dbReference>
<dbReference type="InterPro" id="IPR001781">
    <property type="entry name" value="Znf_LIM"/>
</dbReference>
<dbReference type="Proteomes" id="UP000014500">
    <property type="component" value="Unassembled WGS sequence"/>
</dbReference>
<reference evidence="7" key="2">
    <citation type="submission" date="2015-02" db="UniProtKB">
        <authorList>
            <consortium name="EnsemblMetazoa"/>
        </authorList>
    </citation>
    <scope>IDENTIFICATION</scope>
</reference>
<reference evidence="8" key="1">
    <citation type="submission" date="2011-05" db="EMBL/GenBank/DDBJ databases">
        <authorList>
            <person name="Richards S.R."/>
            <person name="Qu J."/>
            <person name="Jiang H."/>
            <person name="Jhangiani S.N."/>
            <person name="Agravi P."/>
            <person name="Goodspeed R."/>
            <person name="Gross S."/>
            <person name="Mandapat C."/>
            <person name="Jackson L."/>
            <person name="Mathew T."/>
            <person name="Pu L."/>
            <person name="Thornton R."/>
            <person name="Saada N."/>
            <person name="Wilczek-Boney K.B."/>
            <person name="Lee S."/>
            <person name="Kovar C."/>
            <person name="Wu Y."/>
            <person name="Scherer S.E."/>
            <person name="Worley K.C."/>
            <person name="Muzny D.M."/>
            <person name="Gibbs R."/>
        </authorList>
    </citation>
    <scope>NUCLEOTIDE SEQUENCE</scope>
    <source>
        <strain evidence="8">Brora</strain>
    </source>
</reference>
<dbReference type="PANTHER" id="PTHR24206">
    <property type="entry name" value="OS06G0237300 PROTEIN"/>
    <property type="match status" value="1"/>
</dbReference>
<evidence type="ECO:0000256" key="1">
    <source>
        <dbReference type="ARBA" id="ARBA00022723"/>
    </source>
</evidence>
<evidence type="ECO:0000313" key="8">
    <source>
        <dbReference type="Proteomes" id="UP000014500"/>
    </source>
</evidence>
<keyword evidence="3 4" id="KW-0440">LIM domain</keyword>
<dbReference type="GO" id="GO:0046872">
    <property type="term" value="F:metal ion binding"/>
    <property type="evidence" value="ECO:0007669"/>
    <property type="project" value="UniProtKB-KW"/>
</dbReference>
<dbReference type="EMBL" id="JH432010">
    <property type="status" value="NOT_ANNOTATED_CDS"/>
    <property type="molecule type" value="Genomic_DNA"/>
</dbReference>
<feature type="region of interest" description="Disordered" evidence="5">
    <location>
        <begin position="182"/>
        <end position="233"/>
    </location>
</feature>
<dbReference type="Gene3D" id="2.10.110.10">
    <property type="entry name" value="Cysteine Rich Protein"/>
    <property type="match status" value="1"/>
</dbReference>
<organism evidence="7 8">
    <name type="scientific">Strigamia maritima</name>
    <name type="common">European centipede</name>
    <name type="synonym">Geophilus maritimus</name>
    <dbReference type="NCBI Taxonomy" id="126957"/>
    <lineage>
        <taxon>Eukaryota</taxon>
        <taxon>Metazoa</taxon>
        <taxon>Ecdysozoa</taxon>
        <taxon>Arthropoda</taxon>
        <taxon>Myriapoda</taxon>
        <taxon>Chilopoda</taxon>
        <taxon>Pleurostigmophora</taxon>
        <taxon>Geophilomorpha</taxon>
        <taxon>Linotaeniidae</taxon>
        <taxon>Strigamia</taxon>
    </lineage>
</organism>
<proteinExistence type="predicted"/>
<evidence type="ECO:0000256" key="2">
    <source>
        <dbReference type="ARBA" id="ARBA00022833"/>
    </source>
</evidence>
<keyword evidence="2 4" id="KW-0862">Zinc</keyword>
<accession>T1JBG3</accession>
<dbReference type="HOGENOM" id="CLU_368168_0_0_1"/>
<protein>
    <recommendedName>
        <fullName evidence="6">LIM zinc-binding domain-containing protein</fullName>
    </recommendedName>
</protein>
<dbReference type="STRING" id="126957.T1JBG3"/>
<evidence type="ECO:0000256" key="3">
    <source>
        <dbReference type="ARBA" id="ARBA00023038"/>
    </source>
</evidence>
<dbReference type="PROSITE" id="PS00478">
    <property type="entry name" value="LIM_DOMAIN_1"/>
    <property type="match status" value="1"/>
</dbReference>
<dbReference type="EnsemblMetazoa" id="SMAR011108-RA">
    <property type="protein sequence ID" value="SMAR011108-PA"/>
    <property type="gene ID" value="SMAR011108"/>
</dbReference>
<name>T1JBG3_STRMM</name>
<keyword evidence="8" id="KW-1185">Reference proteome</keyword>
<evidence type="ECO:0000256" key="5">
    <source>
        <dbReference type="SAM" id="MobiDB-lite"/>
    </source>
</evidence>
<evidence type="ECO:0000313" key="7">
    <source>
        <dbReference type="EnsemblMetazoa" id="SMAR011108-PA"/>
    </source>
</evidence>
<dbReference type="AlphaFoldDB" id="T1JBG3"/>
<feature type="domain" description="LIM zinc-binding" evidence="6">
    <location>
        <begin position="597"/>
        <end position="657"/>
    </location>
</feature>
<dbReference type="Pfam" id="PF00412">
    <property type="entry name" value="LIM"/>
    <property type="match status" value="1"/>
</dbReference>
<dbReference type="SMART" id="SM00132">
    <property type="entry name" value="LIM"/>
    <property type="match status" value="1"/>
</dbReference>
<evidence type="ECO:0000259" key="6">
    <source>
        <dbReference type="PROSITE" id="PS50023"/>
    </source>
</evidence>
<sequence>MTLLTIHNRVHDVETQFKPQHELISKLETARTLFAMANYDQRMDYGVSSPSVIKENASFNGLGLADSGFDTFDLSASPTQSHDLDHYPTSVNGHENHSTHLFDPLKPVQENGDPPNLLDMDFFDPLAPLPEEFPSPENTSSPNLMDEQLLEYGERDSSTNGSITASPVDFFSRTVDPDASLVAGRTSSTASEDGGSMSEGHAMPSGSLSKERDSGAECDSIDDEVQQHESPILLPSIYQRDDVDNHNEHESEHDHLHDANISWHKFSSFLHVIPMGSKKKELEPQTTTSHLEIKVKRSKTEVTMRIVPEAEKENVNLQTQNKVALGQKEKENVIHKQITVVQKEQSEVSPIPDTLQAQDLPEIILDGDQDQFLDSGSNENISDDEMKENISTGVSVNHLKSSFTNGFDHVEEDENNEKEVIITGVDIRTLRENYCQNTQIEDADKGKEKIETGISIKDLKTSYVAASRFQDLAVSQRARSMGDLTREQSRTSEFSLGVSVEALRASYCDLIKLDETKVRERQNINTGVSIKSLKTSFISNSNETPNNETPGVKIDRAKITRSFSQETYPLYALLDAYDGCFSHIYIIKVLTRDEQSNLCRICGRPVFLMDRIKAEKSVFHRTCFRCKECNKQLTVDSYCSHETVLYCKLHFKQLFQPKVNFEEQSRTSRRKNEDPIKENIPMELPPDVIRYKRPQLLRNSKSTRFSDKIVDFWRQTYTPISTWFHQMALLQPMECTQKAGEKVVLGGIREGEANIEL</sequence>